<dbReference type="AlphaFoldDB" id="A0A9P5S1N8"/>
<organism evidence="4 5">
    <name type="scientific">Linnemannia schmuckeri</name>
    <dbReference type="NCBI Taxonomy" id="64567"/>
    <lineage>
        <taxon>Eukaryota</taxon>
        <taxon>Fungi</taxon>
        <taxon>Fungi incertae sedis</taxon>
        <taxon>Mucoromycota</taxon>
        <taxon>Mortierellomycotina</taxon>
        <taxon>Mortierellomycetes</taxon>
        <taxon>Mortierellales</taxon>
        <taxon>Mortierellaceae</taxon>
        <taxon>Linnemannia</taxon>
    </lineage>
</organism>
<feature type="coiled-coil region" evidence="1">
    <location>
        <begin position="261"/>
        <end position="288"/>
    </location>
</feature>
<dbReference type="PANTHER" id="PTHR43591">
    <property type="entry name" value="METHYLTRANSFERASE"/>
    <property type="match status" value="1"/>
</dbReference>
<dbReference type="OrthoDB" id="2013972at2759"/>
<feature type="region of interest" description="Disordered" evidence="2">
    <location>
        <begin position="444"/>
        <end position="466"/>
    </location>
</feature>
<dbReference type="EMBL" id="JAAAUQ010000232">
    <property type="protein sequence ID" value="KAF9152610.1"/>
    <property type="molecule type" value="Genomic_DNA"/>
</dbReference>
<evidence type="ECO:0000259" key="3">
    <source>
        <dbReference type="Pfam" id="PF13649"/>
    </source>
</evidence>
<dbReference type="Gene3D" id="3.40.50.150">
    <property type="entry name" value="Vaccinia Virus protein VP39"/>
    <property type="match status" value="1"/>
</dbReference>
<accession>A0A9P5S1N8</accession>
<dbReference type="InterPro" id="IPR041698">
    <property type="entry name" value="Methyltransf_25"/>
</dbReference>
<dbReference type="CDD" id="cd02440">
    <property type="entry name" value="AdoMet_MTases"/>
    <property type="match status" value="1"/>
</dbReference>
<evidence type="ECO:0000256" key="2">
    <source>
        <dbReference type="SAM" id="MobiDB-lite"/>
    </source>
</evidence>
<gene>
    <name evidence="4" type="ORF">BG015_005007</name>
</gene>
<feature type="compositionally biased region" description="Polar residues" evidence="2">
    <location>
        <begin position="367"/>
        <end position="382"/>
    </location>
</feature>
<feature type="region of interest" description="Disordered" evidence="2">
    <location>
        <begin position="308"/>
        <end position="355"/>
    </location>
</feature>
<reference evidence="4" key="1">
    <citation type="journal article" date="2020" name="Fungal Divers.">
        <title>Resolving the Mortierellaceae phylogeny through synthesis of multi-gene phylogenetics and phylogenomics.</title>
        <authorList>
            <person name="Vandepol N."/>
            <person name="Liber J."/>
            <person name="Desiro A."/>
            <person name="Na H."/>
            <person name="Kennedy M."/>
            <person name="Barry K."/>
            <person name="Grigoriev I.V."/>
            <person name="Miller A.N."/>
            <person name="O'Donnell K."/>
            <person name="Stajich J.E."/>
            <person name="Bonito G."/>
        </authorList>
    </citation>
    <scope>NUCLEOTIDE SEQUENCE</scope>
    <source>
        <strain evidence="4">NRRL 6426</strain>
    </source>
</reference>
<feature type="region of interest" description="Disordered" evidence="2">
    <location>
        <begin position="1"/>
        <end position="121"/>
    </location>
</feature>
<sequence>MGANISGDDYEADDKEVFQSYRIPPKAYKKKNAANTTAGSTKSLSDISQPVSPTSVEFGKLTSYRTGGGGGGKQQKQQPQQQQQQQQQPTRLRAGSISSGFNRSRRDRPISHPPSVLSASSSASSLNLSIVNAAVAAGSPTPSLYSYSNDLVSAPITFMSSYHNHGAGVGGGSSRTNSGYSIGSDSLDFSTIPHAVGTGLGRATYVNGKMVEAGVHGGSSASNSGGGFYMHSNYTVQDFMSYQQQQQQQFLEQQQYEYQQMMILRQQQQQLKLEYEQKQLALLQQQQNLHQNSTQISTPVIATAALPRPPQEYSNTQQITGVVLQTKSRRPARNPDRALSSQNLSNSSSGNGHHRNVSHAIAIPAPTTSTLQGQPHTSQSSPRTHHQAPRSSTMATVSVNHNHSNHQHYSTSPSGSMASSYNGAASSFSSMGSHYHTMLAMTSAASPPSSASSSLSNPGGPSPESAVVSISAVSAGASKSTTSLTKSSGFSADELAARILPLRRLLGGREYYPDKTLPYLLPCDEQESERLLLQHYVIRYAFGSNIIPPIDTTIAGKVLDCGCGPGTWVMEMATEYEDLDFYGFDISPMYPTAIHPKNAYFSMGNLLDPEIPFASDSYLLVHQRNMLLGLTQDAWPGVVQDLFRCVIPGGHGWLQLSEVDPIWSRPGPISRNVLKMLNETAQNRNVDVLLPSRLDQVLKDVGCENVKMMMVEIPIGPWGGKIGMLWRDVLKAEMEALKPVVLQAALENAVAAGMDVAVCGAEMTTGEEWEEMMGQVWAEMDQYHTFSRVYLAYGQKP</sequence>
<protein>
    <recommendedName>
        <fullName evidence="3">Methyltransferase domain-containing protein</fullName>
    </recommendedName>
</protein>
<feature type="domain" description="Methyltransferase" evidence="3">
    <location>
        <begin position="558"/>
        <end position="650"/>
    </location>
</feature>
<feature type="compositionally biased region" description="Polar residues" evidence="2">
    <location>
        <begin position="39"/>
        <end position="55"/>
    </location>
</feature>
<keyword evidence="5" id="KW-1185">Reference proteome</keyword>
<name>A0A9P5S1N8_9FUNG</name>
<evidence type="ECO:0000256" key="1">
    <source>
        <dbReference type="SAM" id="Coils"/>
    </source>
</evidence>
<comment type="caution">
    <text evidence="4">The sequence shown here is derived from an EMBL/GenBank/DDBJ whole genome shotgun (WGS) entry which is preliminary data.</text>
</comment>
<dbReference type="Pfam" id="PF13649">
    <property type="entry name" value="Methyltransf_25"/>
    <property type="match status" value="1"/>
</dbReference>
<dbReference type="InterPro" id="IPR029063">
    <property type="entry name" value="SAM-dependent_MTases_sf"/>
</dbReference>
<feature type="compositionally biased region" description="Low complexity" evidence="2">
    <location>
        <begin position="74"/>
        <end position="89"/>
    </location>
</feature>
<evidence type="ECO:0000313" key="5">
    <source>
        <dbReference type="Proteomes" id="UP000748756"/>
    </source>
</evidence>
<feature type="compositionally biased region" description="Polar residues" evidence="2">
    <location>
        <begin position="312"/>
        <end position="326"/>
    </location>
</feature>
<feature type="compositionally biased region" description="Low complexity" evidence="2">
    <location>
        <begin position="339"/>
        <end position="351"/>
    </location>
</feature>
<dbReference type="Proteomes" id="UP000748756">
    <property type="component" value="Unassembled WGS sequence"/>
</dbReference>
<proteinExistence type="predicted"/>
<dbReference type="SUPFAM" id="SSF53335">
    <property type="entry name" value="S-adenosyl-L-methionine-dependent methyltransferases"/>
    <property type="match status" value="1"/>
</dbReference>
<keyword evidence="1" id="KW-0175">Coiled coil</keyword>
<evidence type="ECO:0000313" key="4">
    <source>
        <dbReference type="EMBL" id="KAF9152610.1"/>
    </source>
</evidence>
<feature type="region of interest" description="Disordered" evidence="2">
    <location>
        <begin position="367"/>
        <end position="395"/>
    </location>
</feature>